<keyword evidence="2" id="KW-1185">Reference proteome</keyword>
<evidence type="ECO:0000313" key="1">
    <source>
        <dbReference type="EMBL" id="CAK9318173.1"/>
    </source>
</evidence>
<accession>A0ABP0YGP1</accession>
<gene>
    <name evidence="1" type="ORF">CITCOLO1_LOCUS10132</name>
</gene>
<sequence>MFVFPISLQTATTLFSPFKTFPSCFILQGFCKLSFSLVQSKSFTEPTWFFAKFCLVLVLFTLISHFEAERSDGFSPTVPFIASTSSVSATGLVV</sequence>
<reference evidence="1 2" key="1">
    <citation type="submission" date="2024-03" db="EMBL/GenBank/DDBJ databases">
        <authorList>
            <person name="Gkanogiannis A."/>
            <person name="Becerra Lopez-Lavalle L."/>
        </authorList>
    </citation>
    <scope>NUCLEOTIDE SEQUENCE [LARGE SCALE GENOMIC DNA]</scope>
</reference>
<dbReference type="Proteomes" id="UP001642487">
    <property type="component" value="Chromosome 3"/>
</dbReference>
<name>A0ABP0YGP1_9ROSI</name>
<organism evidence="1 2">
    <name type="scientific">Citrullus colocynthis</name>
    <name type="common">colocynth</name>
    <dbReference type="NCBI Taxonomy" id="252529"/>
    <lineage>
        <taxon>Eukaryota</taxon>
        <taxon>Viridiplantae</taxon>
        <taxon>Streptophyta</taxon>
        <taxon>Embryophyta</taxon>
        <taxon>Tracheophyta</taxon>
        <taxon>Spermatophyta</taxon>
        <taxon>Magnoliopsida</taxon>
        <taxon>eudicotyledons</taxon>
        <taxon>Gunneridae</taxon>
        <taxon>Pentapetalae</taxon>
        <taxon>rosids</taxon>
        <taxon>fabids</taxon>
        <taxon>Cucurbitales</taxon>
        <taxon>Cucurbitaceae</taxon>
        <taxon>Benincaseae</taxon>
        <taxon>Citrullus</taxon>
    </lineage>
</organism>
<dbReference type="EMBL" id="OZ021737">
    <property type="protein sequence ID" value="CAK9318173.1"/>
    <property type="molecule type" value="Genomic_DNA"/>
</dbReference>
<protein>
    <submittedName>
        <fullName evidence="1">Uncharacterized protein</fullName>
    </submittedName>
</protein>
<proteinExistence type="predicted"/>
<evidence type="ECO:0000313" key="2">
    <source>
        <dbReference type="Proteomes" id="UP001642487"/>
    </source>
</evidence>